<evidence type="ECO:0000259" key="7">
    <source>
        <dbReference type="Pfam" id="PF01490"/>
    </source>
</evidence>
<dbReference type="PANTHER" id="PTHR22950:SF224">
    <property type="entry name" value="VACUOLAR AMINO ACID TRANSPORTER 7"/>
    <property type="match status" value="1"/>
</dbReference>
<dbReference type="OrthoDB" id="438545at2759"/>
<protein>
    <recommendedName>
        <fullName evidence="7">Amino acid transporter transmembrane domain-containing protein</fullName>
    </recommendedName>
</protein>
<dbReference type="GO" id="GO:0015189">
    <property type="term" value="F:L-lysine transmembrane transporter activity"/>
    <property type="evidence" value="ECO:0007669"/>
    <property type="project" value="TreeGrafter"/>
</dbReference>
<feature type="transmembrane region" description="Helical" evidence="6">
    <location>
        <begin position="115"/>
        <end position="134"/>
    </location>
</feature>
<feature type="transmembrane region" description="Helical" evidence="6">
    <location>
        <begin position="358"/>
        <end position="380"/>
    </location>
</feature>
<evidence type="ECO:0000313" key="9">
    <source>
        <dbReference type="Proteomes" id="UP000774326"/>
    </source>
</evidence>
<dbReference type="GO" id="GO:0005313">
    <property type="term" value="F:L-glutamate transmembrane transporter activity"/>
    <property type="evidence" value="ECO:0007669"/>
    <property type="project" value="TreeGrafter"/>
</dbReference>
<feature type="transmembrane region" description="Helical" evidence="6">
    <location>
        <begin position="12"/>
        <end position="29"/>
    </location>
</feature>
<feature type="transmembrane region" description="Helical" evidence="6">
    <location>
        <begin position="177"/>
        <end position="197"/>
    </location>
</feature>
<name>A0A9P8QBN7_WICPI</name>
<accession>A0A9P8QBN7</accession>
<dbReference type="GO" id="GO:0061459">
    <property type="term" value="F:L-arginine transmembrane transporter activity"/>
    <property type="evidence" value="ECO:0007669"/>
    <property type="project" value="TreeGrafter"/>
</dbReference>
<dbReference type="GO" id="GO:0015194">
    <property type="term" value="F:L-serine transmembrane transporter activity"/>
    <property type="evidence" value="ECO:0007669"/>
    <property type="project" value="TreeGrafter"/>
</dbReference>
<comment type="caution">
    <text evidence="8">The sequence shown here is derived from an EMBL/GenBank/DDBJ whole genome shotgun (WGS) entry which is preliminary data.</text>
</comment>
<dbReference type="Pfam" id="PF01490">
    <property type="entry name" value="Aa_trans"/>
    <property type="match status" value="1"/>
</dbReference>
<keyword evidence="5 6" id="KW-0472">Membrane</keyword>
<feature type="transmembrane region" description="Helical" evidence="6">
    <location>
        <begin position="35"/>
        <end position="55"/>
    </location>
</feature>
<evidence type="ECO:0000313" key="8">
    <source>
        <dbReference type="EMBL" id="KAH3686562.1"/>
    </source>
</evidence>
<evidence type="ECO:0000256" key="5">
    <source>
        <dbReference type="ARBA" id="ARBA00023136"/>
    </source>
</evidence>
<keyword evidence="4 6" id="KW-1133">Transmembrane helix</keyword>
<comment type="subcellular location">
    <subcellularLocation>
        <location evidence="1">Vacuole membrane</location>
        <topology evidence="1">Multi-pass membrane protein</topology>
    </subcellularLocation>
</comment>
<dbReference type="EMBL" id="JAEUBG010001337">
    <property type="protein sequence ID" value="KAH3686562.1"/>
    <property type="molecule type" value="Genomic_DNA"/>
</dbReference>
<comment type="similarity">
    <text evidence="2">Belongs to the amino acid/polyamine transporter 2 family.</text>
</comment>
<dbReference type="PANTHER" id="PTHR22950">
    <property type="entry name" value="AMINO ACID TRANSPORTER"/>
    <property type="match status" value="1"/>
</dbReference>
<reference evidence="8" key="2">
    <citation type="submission" date="2021-01" db="EMBL/GenBank/DDBJ databases">
        <authorList>
            <person name="Schikora-Tamarit M.A."/>
        </authorList>
    </citation>
    <scope>NUCLEOTIDE SEQUENCE</scope>
    <source>
        <strain evidence="8">CBS2887</strain>
    </source>
</reference>
<evidence type="ECO:0000256" key="4">
    <source>
        <dbReference type="ARBA" id="ARBA00022989"/>
    </source>
</evidence>
<reference evidence="8" key="1">
    <citation type="journal article" date="2021" name="Open Biol.">
        <title>Shared evolutionary footprints suggest mitochondrial oxidative damage underlies multiple complex I losses in fungi.</title>
        <authorList>
            <person name="Schikora-Tamarit M.A."/>
            <person name="Marcet-Houben M."/>
            <person name="Nosek J."/>
            <person name="Gabaldon T."/>
        </authorList>
    </citation>
    <scope>NUCLEOTIDE SEQUENCE</scope>
    <source>
        <strain evidence="8">CBS2887</strain>
    </source>
</reference>
<dbReference type="InterPro" id="IPR013057">
    <property type="entry name" value="AA_transpt_TM"/>
</dbReference>
<feature type="transmembrane region" description="Helical" evidence="6">
    <location>
        <begin position="146"/>
        <end position="165"/>
    </location>
</feature>
<evidence type="ECO:0000256" key="3">
    <source>
        <dbReference type="ARBA" id="ARBA00022692"/>
    </source>
</evidence>
<evidence type="ECO:0000256" key="6">
    <source>
        <dbReference type="SAM" id="Phobius"/>
    </source>
</evidence>
<sequence length="410" mass="44481">MSAASTTSSIINLTKTIIGAGLLAIPYGFKSQGIFFGVILILVGAIASSYGLYIIGRCSYKLPRGEETSFFTLCSITYPQLSLIFDFSIFIQCFGVAVSYLILVGDLLPQLLNDAVTRTQVILLSLLITTPLISFRKLDSLKIGSLIGLLSIVYLVVLVVSHTLLDDLSLTQGNIKYFTTGSLSEILASFPIVIFAFTAAQNISTVINEIENKNDLNLVILAANGIAGGFFVLVGVMGYLQFGDNVQGNIILAYDPTLLSTKIGQFALLLMVVLSYPLMFHPARISLNNMIFWIETELIQSAGKPEEETQPLLQEQANVVDQVATGVPFSDRRFVTLSLVLSLLTYGCALTIRSFELVLALVGATGSTLICFILPGLFGFKLSQQKWWSLGLSLWGGAVMIASVYSILYL</sequence>
<feature type="domain" description="Amino acid transporter transmembrane" evidence="7">
    <location>
        <begin position="4"/>
        <end position="391"/>
    </location>
</feature>
<dbReference type="GO" id="GO:0005290">
    <property type="term" value="F:L-histidine transmembrane transporter activity"/>
    <property type="evidence" value="ECO:0007669"/>
    <property type="project" value="TreeGrafter"/>
</dbReference>
<proteinExistence type="inferred from homology"/>
<organism evidence="8 9">
    <name type="scientific">Wickerhamomyces pijperi</name>
    <name type="common">Yeast</name>
    <name type="synonym">Pichia pijperi</name>
    <dbReference type="NCBI Taxonomy" id="599730"/>
    <lineage>
        <taxon>Eukaryota</taxon>
        <taxon>Fungi</taxon>
        <taxon>Dikarya</taxon>
        <taxon>Ascomycota</taxon>
        <taxon>Saccharomycotina</taxon>
        <taxon>Saccharomycetes</taxon>
        <taxon>Phaffomycetales</taxon>
        <taxon>Wickerhamomycetaceae</taxon>
        <taxon>Wickerhamomyces</taxon>
    </lineage>
</organism>
<dbReference type="GO" id="GO:0000329">
    <property type="term" value="C:fungal-type vacuole membrane"/>
    <property type="evidence" value="ECO:0007669"/>
    <property type="project" value="TreeGrafter"/>
</dbReference>
<dbReference type="AlphaFoldDB" id="A0A9P8QBN7"/>
<keyword evidence="9" id="KW-1185">Reference proteome</keyword>
<dbReference type="Proteomes" id="UP000774326">
    <property type="component" value="Unassembled WGS sequence"/>
</dbReference>
<keyword evidence="3 6" id="KW-0812">Transmembrane</keyword>
<evidence type="ECO:0000256" key="1">
    <source>
        <dbReference type="ARBA" id="ARBA00004128"/>
    </source>
</evidence>
<feature type="transmembrane region" description="Helical" evidence="6">
    <location>
        <begin position="83"/>
        <end position="103"/>
    </location>
</feature>
<feature type="transmembrane region" description="Helical" evidence="6">
    <location>
        <begin position="262"/>
        <end position="280"/>
    </location>
</feature>
<feature type="transmembrane region" description="Helical" evidence="6">
    <location>
        <begin position="387"/>
        <end position="408"/>
    </location>
</feature>
<feature type="transmembrane region" description="Helical" evidence="6">
    <location>
        <begin position="334"/>
        <end position="352"/>
    </location>
</feature>
<feature type="transmembrane region" description="Helical" evidence="6">
    <location>
        <begin position="218"/>
        <end position="242"/>
    </location>
</feature>
<dbReference type="GO" id="GO:0005302">
    <property type="term" value="F:L-tyrosine transmembrane transporter activity"/>
    <property type="evidence" value="ECO:0007669"/>
    <property type="project" value="TreeGrafter"/>
</dbReference>
<evidence type="ECO:0000256" key="2">
    <source>
        <dbReference type="ARBA" id="ARBA00008066"/>
    </source>
</evidence>
<dbReference type="Gene3D" id="1.20.1740.10">
    <property type="entry name" value="Amino acid/polyamine transporter I"/>
    <property type="match status" value="1"/>
</dbReference>
<gene>
    <name evidence="8" type="ORF">WICPIJ_002460</name>
</gene>